<evidence type="ECO:0000256" key="6">
    <source>
        <dbReference type="ARBA" id="ARBA00023012"/>
    </source>
</evidence>
<sequence>MKQEGVIDAGGIASWNGLQTWVNRTFVHPEDLTYDPERGQALSRLFSGPVVAIYMVLAVLLAPERPWALTELIAVIIPLYLISSWLLFMWVLQRPGRSLPRRACAMALDYAAMAYTLSMTGPQSLPVYAFVLWVTVGNGIRYGPRTLLFATICAFATLATAWAFNAYWRGEPFLVLTLFLTCALVPAYVFVLLSRIQRARDVALEANVAKSRFLAQASHDLRQPIHAISLFIACLRDAGLGLEERKMVEHIDHSLQSLMRLFRSLLDISTLDSGKVKPNGRKVAVGALLDELKQRNSQAAEWANVTIRLVPCSSYIRVDDVLLSTILQNVITNSLKYAPDGKILIGCRRRSGKLVIEIYDTGPGIPEAHLARVFDEFYQVRERGDRDIEGVGLGLTIVNRLVKLLGLSVKLRSVEGRGTCVAIGGLDIVEAPRLEEMNTAPAYPAPGAMSGVRVLLVDDDREVLDATAAMLKRWGCIVQAEAAPPPVPADCDMVITDFDLGDRQTGADCISMVRESVRRRVPALVMTGHDEARVRAELDDASIPVLTKPVRPAELRSVLNTLALANASQKDAQDRNT</sequence>
<evidence type="ECO:0000256" key="7">
    <source>
        <dbReference type="PROSITE-ProRule" id="PRU00169"/>
    </source>
</evidence>
<dbReference type="Pfam" id="PF00072">
    <property type="entry name" value="Response_reg"/>
    <property type="match status" value="1"/>
</dbReference>
<dbReference type="Proteomes" id="UP000007374">
    <property type="component" value="Unassembled WGS sequence"/>
</dbReference>
<dbReference type="CDD" id="cd00082">
    <property type="entry name" value="HisKA"/>
    <property type="match status" value="1"/>
</dbReference>
<dbReference type="GO" id="GO:0000155">
    <property type="term" value="F:phosphorelay sensor kinase activity"/>
    <property type="evidence" value="ECO:0007669"/>
    <property type="project" value="InterPro"/>
</dbReference>
<dbReference type="InterPro" id="IPR005467">
    <property type="entry name" value="His_kinase_dom"/>
</dbReference>
<evidence type="ECO:0000259" key="9">
    <source>
        <dbReference type="PROSITE" id="PS50109"/>
    </source>
</evidence>
<dbReference type="InterPro" id="IPR001789">
    <property type="entry name" value="Sig_transdc_resp-reg_receiver"/>
</dbReference>
<organism evidence="11 12">
    <name type="scientific">Nitratireductor indicus C115</name>
    <dbReference type="NCBI Taxonomy" id="1231190"/>
    <lineage>
        <taxon>Bacteria</taxon>
        <taxon>Pseudomonadati</taxon>
        <taxon>Pseudomonadota</taxon>
        <taxon>Alphaproteobacteria</taxon>
        <taxon>Hyphomicrobiales</taxon>
        <taxon>Phyllobacteriaceae</taxon>
        <taxon>Nitratireductor</taxon>
    </lineage>
</organism>
<dbReference type="STRING" id="721133.SAMN05216176_1037"/>
<evidence type="ECO:0000256" key="2">
    <source>
        <dbReference type="ARBA" id="ARBA00012438"/>
    </source>
</evidence>
<dbReference type="InterPro" id="IPR004358">
    <property type="entry name" value="Sig_transdc_His_kin-like_C"/>
</dbReference>
<gene>
    <name evidence="11" type="ORF">NA8A_08174</name>
</gene>
<comment type="catalytic activity">
    <reaction evidence="1">
        <text>ATP + protein L-histidine = ADP + protein N-phospho-L-histidine.</text>
        <dbReference type="EC" id="2.7.13.3"/>
    </reaction>
</comment>
<dbReference type="Pfam" id="PF00512">
    <property type="entry name" value="HisKA"/>
    <property type="match status" value="1"/>
</dbReference>
<dbReference type="RefSeq" id="WP_009449962.1">
    <property type="nucleotide sequence ID" value="NZ_AMSI01000005.1"/>
</dbReference>
<dbReference type="SUPFAM" id="SSF55874">
    <property type="entry name" value="ATPase domain of HSP90 chaperone/DNA topoisomerase II/histidine kinase"/>
    <property type="match status" value="1"/>
</dbReference>
<feature type="modified residue" description="4-aspartylphosphate" evidence="7">
    <location>
        <position position="497"/>
    </location>
</feature>
<keyword evidence="8" id="KW-1133">Transmembrane helix</keyword>
<accession>K2N5F7</accession>
<keyword evidence="3 7" id="KW-0597">Phosphoprotein</keyword>
<dbReference type="InterPro" id="IPR003661">
    <property type="entry name" value="HisK_dim/P_dom"/>
</dbReference>
<keyword evidence="4" id="KW-0808">Transferase</keyword>
<dbReference type="Pfam" id="PF02518">
    <property type="entry name" value="HATPase_c"/>
    <property type="match status" value="1"/>
</dbReference>
<dbReference type="Gene3D" id="1.10.287.130">
    <property type="match status" value="1"/>
</dbReference>
<dbReference type="PANTHER" id="PTHR43711">
    <property type="entry name" value="TWO-COMPONENT HISTIDINE KINASE"/>
    <property type="match status" value="1"/>
</dbReference>
<keyword evidence="5" id="KW-0418">Kinase</keyword>
<dbReference type="SUPFAM" id="SSF52172">
    <property type="entry name" value="CheY-like"/>
    <property type="match status" value="1"/>
</dbReference>
<dbReference type="eggNOG" id="COG2205">
    <property type="taxonomic scope" value="Bacteria"/>
</dbReference>
<feature type="transmembrane region" description="Helical" evidence="8">
    <location>
        <begin position="72"/>
        <end position="92"/>
    </location>
</feature>
<feature type="transmembrane region" description="Helical" evidence="8">
    <location>
        <begin position="112"/>
        <end position="134"/>
    </location>
</feature>
<comment type="caution">
    <text evidence="11">The sequence shown here is derived from an EMBL/GenBank/DDBJ whole genome shotgun (WGS) entry which is preliminary data.</text>
</comment>
<protein>
    <recommendedName>
        <fullName evidence="2">histidine kinase</fullName>
        <ecNumber evidence="2">2.7.13.3</ecNumber>
    </recommendedName>
</protein>
<proteinExistence type="predicted"/>
<feature type="domain" description="Histidine kinase" evidence="9">
    <location>
        <begin position="216"/>
        <end position="423"/>
    </location>
</feature>
<dbReference type="PANTHER" id="PTHR43711:SF1">
    <property type="entry name" value="HISTIDINE KINASE 1"/>
    <property type="match status" value="1"/>
</dbReference>
<keyword evidence="8" id="KW-0812">Transmembrane</keyword>
<evidence type="ECO:0000313" key="12">
    <source>
        <dbReference type="Proteomes" id="UP000007374"/>
    </source>
</evidence>
<feature type="transmembrane region" description="Helical" evidence="8">
    <location>
        <begin position="173"/>
        <end position="193"/>
    </location>
</feature>
<feature type="domain" description="Response regulatory" evidence="10">
    <location>
        <begin position="453"/>
        <end position="563"/>
    </location>
</feature>
<name>K2N5F7_9HYPH</name>
<dbReference type="Gene3D" id="3.30.565.10">
    <property type="entry name" value="Histidine kinase-like ATPase, C-terminal domain"/>
    <property type="match status" value="1"/>
</dbReference>
<keyword evidence="12" id="KW-1185">Reference proteome</keyword>
<dbReference type="SMART" id="SM00448">
    <property type="entry name" value="REC"/>
    <property type="match status" value="1"/>
</dbReference>
<evidence type="ECO:0000256" key="5">
    <source>
        <dbReference type="ARBA" id="ARBA00022777"/>
    </source>
</evidence>
<dbReference type="InterPro" id="IPR036890">
    <property type="entry name" value="HATPase_C_sf"/>
</dbReference>
<feature type="transmembrane region" description="Helical" evidence="8">
    <location>
        <begin position="146"/>
        <end position="167"/>
    </location>
</feature>
<keyword evidence="8" id="KW-0472">Membrane</keyword>
<dbReference type="OrthoDB" id="9764438at2"/>
<reference evidence="11 12" key="1">
    <citation type="journal article" date="2012" name="J. Bacteriol.">
        <title>Genome Sequence of Nitratireductor indicus Type Strain C115.</title>
        <authorList>
            <person name="Lai Q."/>
            <person name="Li G."/>
            <person name="Yu Z."/>
            <person name="Shao Z."/>
        </authorList>
    </citation>
    <scope>NUCLEOTIDE SEQUENCE [LARGE SCALE GENOMIC DNA]</scope>
    <source>
        <strain evidence="11 12">C115</strain>
    </source>
</reference>
<dbReference type="eggNOG" id="COG0784">
    <property type="taxonomic scope" value="Bacteria"/>
</dbReference>
<evidence type="ECO:0000256" key="3">
    <source>
        <dbReference type="ARBA" id="ARBA00022553"/>
    </source>
</evidence>
<dbReference type="EMBL" id="AMSI01000005">
    <property type="protein sequence ID" value="EKF42628.1"/>
    <property type="molecule type" value="Genomic_DNA"/>
</dbReference>
<dbReference type="PRINTS" id="PR00344">
    <property type="entry name" value="BCTRLSENSOR"/>
</dbReference>
<dbReference type="EC" id="2.7.13.3" evidence="2"/>
<evidence type="ECO:0000256" key="1">
    <source>
        <dbReference type="ARBA" id="ARBA00000085"/>
    </source>
</evidence>
<dbReference type="PATRIC" id="fig|1231190.3.peg.1709"/>
<evidence type="ECO:0000259" key="10">
    <source>
        <dbReference type="PROSITE" id="PS50110"/>
    </source>
</evidence>
<dbReference type="InterPro" id="IPR036097">
    <property type="entry name" value="HisK_dim/P_sf"/>
</dbReference>
<dbReference type="InterPro" id="IPR011006">
    <property type="entry name" value="CheY-like_superfamily"/>
</dbReference>
<evidence type="ECO:0000256" key="8">
    <source>
        <dbReference type="SAM" id="Phobius"/>
    </source>
</evidence>
<dbReference type="InterPro" id="IPR003594">
    <property type="entry name" value="HATPase_dom"/>
</dbReference>
<keyword evidence="6" id="KW-0902">Two-component regulatory system</keyword>
<dbReference type="AlphaFoldDB" id="K2N5F7"/>
<dbReference type="SUPFAM" id="SSF47384">
    <property type="entry name" value="Homodimeric domain of signal transducing histidine kinase"/>
    <property type="match status" value="1"/>
</dbReference>
<dbReference type="SMART" id="SM00388">
    <property type="entry name" value="HisKA"/>
    <property type="match status" value="1"/>
</dbReference>
<dbReference type="Gene3D" id="3.40.50.2300">
    <property type="match status" value="1"/>
</dbReference>
<dbReference type="SMART" id="SM00387">
    <property type="entry name" value="HATPase_c"/>
    <property type="match status" value="1"/>
</dbReference>
<dbReference type="PROSITE" id="PS50110">
    <property type="entry name" value="RESPONSE_REGULATORY"/>
    <property type="match status" value="1"/>
</dbReference>
<dbReference type="InterPro" id="IPR050736">
    <property type="entry name" value="Sensor_HK_Regulatory"/>
</dbReference>
<evidence type="ECO:0000313" key="11">
    <source>
        <dbReference type="EMBL" id="EKF42628.1"/>
    </source>
</evidence>
<feature type="transmembrane region" description="Helical" evidence="8">
    <location>
        <begin position="41"/>
        <end position="60"/>
    </location>
</feature>
<dbReference type="PROSITE" id="PS50109">
    <property type="entry name" value="HIS_KIN"/>
    <property type="match status" value="1"/>
</dbReference>
<evidence type="ECO:0000256" key="4">
    <source>
        <dbReference type="ARBA" id="ARBA00022679"/>
    </source>
</evidence>